<dbReference type="GO" id="GO:0005737">
    <property type="term" value="C:cytoplasm"/>
    <property type="evidence" value="ECO:0007669"/>
    <property type="project" value="TreeGrafter"/>
</dbReference>
<dbReference type="InterPro" id="IPR027417">
    <property type="entry name" value="P-loop_NTPase"/>
</dbReference>
<dbReference type="InterPro" id="IPR001660">
    <property type="entry name" value="SAM"/>
</dbReference>
<feature type="compositionally biased region" description="Basic and acidic residues" evidence="1">
    <location>
        <begin position="216"/>
        <end position="231"/>
    </location>
</feature>
<dbReference type="SUPFAM" id="SSF52540">
    <property type="entry name" value="P-loop containing nucleoside triphosphate hydrolases"/>
    <property type="match status" value="1"/>
</dbReference>
<proteinExistence type="predicted"/>
<feature type="compositionally biased region" description="Polar residues" evidence="1">
    <location>
        <begin position="307"/>
        <end position="323"/>
    </location>
</feature>
<evidence type="ECO:0000313" key="5">
    <source>
        <dbReference type="RefSeq" id="XP_032807001.1"/>
    </source>
</evidence>
<reference evidence="3" key="2">
    <citation type="submission" date="2025-05" db="UniProtKB">
        <authorList>
            <consortium name="RefSeq"/>
        </authorList>
    </citation>
    <scope>NUCLEOTIDE SEQUENCE [LARGE SCALE GENOMIC DNA]</scope>
</reference>
<protein>
    <submittedName>
        <fullName evidence="4 5">Sterile alpha motif domain-containing protein 9-like isoform X1</fullName>
    </submittedName>
</protein>
<name>A0AAJ7SYD9_PETMA</name>
<dbReference type="KEGG" id="pmrn:116940787"/>
<accession>A0AAJ7SYD9</accession>
<evidence type="ECO:0000313" key="3">
    <source>
        <dbReference type="Proteomes" id="UP001318040"/>
    </source>
</evidence>
<dbReference type="Gene3D" id="1.10.150.50">
    <property type="entry name" value="Transcription Factor, Ets-1"/>
    <property type="match status" value="1"/>
</dbReference>
<feature type="region of interest" description="Disordered" evidence="1">
    <location>
        <begin position="199"/>
        <end position="323"/>
    </location>
</feature>
<dbReference type="SUPFAM" id="SSF47769">
    <property type="entry name" value="SAM/Pointed domain"/>
    <property type="match status" value="1"/>
</dbReference>
<dbReference type="RefSeq" id="XP_032807001.1">
    <property type="nucleotide sequence ID" value="XM_032951110.1"/>
</dbReference>
<dbReference type="PANTHER" id="PTHR16155">
    <property type="entry name" value="DED DOMAIN-CONTAINING PROTEIN"/>
    <property type="match status" value="1"/>
</dbReference>
<reference evidence="4 5" key="1">
    <citation type="submission" date="2025-04" db="UniProtKB">
        <authorList>
            <consortium name="RefSeq"/>
        </authorList>
    </citation>
    <scope>IDENTIFICATION</scope>
    <source>
        <tissue evidence="4 5">Sperm</tissue>
    </source>
</reference>
<gene>
    <name evidence="4 5" type="primary">LOC116940787</name>
</gene>
<dbReference type="InterPro" id="IPR013761">
    <property type="entry name" value="SAM/pointed_sf"/>
</dbReference>
<evidence type="ECO:0000313" key="4">
    <source>
        <dbReference type="RefSeq" id="XP_032806914.1"/>
    </source>
</evidence>
<sequence length="1767" mass="202508">MWTPPPPRSVVEMELAGAGVDAGMMSDAARHEPRAGCVFLLLPFGGVYTVEVNECDRVSDVVSRANERHGPLVPSAATLHHQGRRLPLSTRLSTHGDLHEANLHVQYPLRGGSSPDLGCKGDDKNVKLPSSMQDWNEDHVRHWLVHEVKLKEQHANKLHEEELTGPSLVKLQREQLKEFGLKSLQISLLIDSRDEYLKSQPKSSSTHSHIATTPARGDEASEKTQSHRETKGVQLSPGSTQAEFSNSEEKPPKKNKKRNKKVTGQQQGKCADQKQAEPGDVVDVDATNISQQVHEEASQPPAEVGTQEHSAVDDSSQQNTSKSQVNICSPCPFDHHYTSHRYIRGSVLPSETGITNYIDPVHEFKLFACEGDVDEESKMKKFCNEVFRFSAGCMNRRTNGTIHFGVGDTKSGYRHGEVTGVHVEDQSKFVDTIDNNISKYFQKDRIEDAKECIRPPRFVEVISPEHTSLGVYVIEVDVIPKSTICKDNVYEIKQMKHVNGKWQTDKENHVYKRDGASSKDILATQNSEQWKEEYRRVCEDVKKWNEQRKLAETSYKIDRRMDDEGKKLTTLITGGKGTLDDSYYKKYILVVNKADKSQLPHLDFVKEINWFAVLDFDPESAISGLCSLVRAERSPNLHFPRQFVERENYDIEIIAKNLNLHKQTSWIFCNGRANIDEEKPMESKEFQKKRSDNHSKLVSLLCNNDLMPSGRFLVVFLLLMNIDDPIDPMMETFFYFYQKLNGLSDMMLITERLESYESWATLAHTRVDEDELAYRSIRSMSLDHLNSTICKIKSATKSRKRFLRTSVGGSCSLTAVQEERMSSLTIVCENECEDTGIEADDTAFDELRRSIEENYYKGGKVCPWNFYFSEKRGKPFIKREPFNNLKDNIEDALKSNRCLESVNLFHHPGCGGTTLAWHVLWELRKKFRCAVIKSNSDDQKEISVQVKELLKYAENDAKVYTPVLLLADDIDDTEILKQLQHSIISELSDVIFDRPLVVMVNCMRSQALEESQKNHLMTSVILEQKLSSTEQHLFEEKLKEIENEYEKCNNFLSFMIIKENFDSNYIKNTVKNMLKGLDYSSNRPNAKLISYVALLNNYVKNTSIPVSRCEAILGISQVKSTFWRKETLEDGLSQHAKLLLIKCPMDEVNGTYESVRMIHPLVAKQVLEEFETTNRSSRFSIAKELLAEDILFNNGMGREHLVKNVRNMFVIRHRKEQGDETDSLFAPLIEDIIKHKYSTLSHPSKLESGMQNAKELLLCATDRFSKDAILAQALARYCYLKDNNFDEAKKWAEHAKKLVKNNSYITDTIGQIYKHELKQKFDVSAIEKKGFLPPSDLNKALQLAKSASDFFREAQELVKTEDDAFNTAGFFGDIEVATHMLQLFELTKVFHKTGEIHKRTLVAYLNGKMDLSRLPTDDEEEKATVEVLQNNELYLRELKNRMKYSLEVLEAYFWLFKPRYAESQIQDKHRYTVEKFYNQYSKIFCSEKSEKLDAKQFPKISATNEIESKHGDRFPGLIRYLAERNAEKSLEVIISSYKSLLHNSKNINNIKEKENFIFANVILNCVNNKSKTVSPYSELVTMLNNILREIGTQHRFPEPYFLALLLLWLNEESKRTDVNQLAEYIEAMKRSFRAKYVYMSRRQQLTTNFFLGKGNGLDRIVSRTKIDKTADMQRTGKSLRLLWLSGDIFKEKKVQQILLRVRGSTTDEGDIYLDHRFSAGNGKNKAIKIPVHPVNLGPLRTGKSIESVTFFVGFTMEGPIAYDIQPV</sequence>
<evidence type="ECO:0000256" key="1">
    <source>
        <dbReference type="SAM" id="MobiDB-lite"/>
    </source>
</evidence>
<dbReference type="PANTHER" id="PTHR16155:SF18">
    <property type="entry name" value="STERILE ALPHA MOTIF DOMAIN-CONTAINING PROTEIN 9-LIKE"/>
    <property type="match status" value="1"/>
</dbReference>
<feature type="compositionally biased region" description="Polar residues" evidence="1">
    <location>
        <begin position="200"/>
        <end position="211"/>
    </location>
</feature>
<evidence type="ECO:0000259" key="2">
    <source>
        <dbReference type="PROSITE" id="PS50105"/>
    </source>
</evidence>
<feature type="domain" description="SAM" evidence="2">
    <location>
        <begin position="135"/>
        <end position="200"/>
    </location>
</feature>
<dbReference type="Proteomes" id="UP001318040">
    <property type="component" value="Chromosome 1"/>
</dbReference>
<dbReference type="PROSITE" id="PS50105">
    <property type="entry name" value="SAM_DOMAIN"/>
    <property type="match status" value="1"/>
</dbReference>
<organism evidence="3 5">
    <name type="scientific">Petromyzon marinus</name>
    <name type="common">Sea lamprey</name>
    <dbReference type="NCBI Taxonomy" id="7757"/>
    <lineage>
        <taxon>Eukaryota</taxon>
        <taxon>Metazoa</taxon>
        <taxon>Chordata</taxon>
        <taxon>Craniata</taxon>
        <taxon>Vertebrata</taxon>
        <taxon>Cyclostomata</taxon>
        <taxon>Hyperoartia</taxon>
        <taxon>Petromyzontiformes</taxon>
        <taxon>Petromyzontidae</taxon>
        <taxon>Petromyzon</taxon>
    </lineage>
</organism>
<dbReference type="RefSeq" id="XP_032806914.1">
    <property type="nucleotide sequence ID" value="XM_032951023.1"/>
</dbReference>
<keyword evidence="3" id="KW-1185">Reference proteome</keyword>
<feature type="compositionally biased region" description="Polar residues" evidence="1">
    <location>
        <begin position="236"/>
        <end position="245"/>
    </location>
</feature>